<accession>A0A3M7RU59</accession>
<dbReference type="Proteomes" id="UP000276133">
    <property type="component" value="Unassembled WGS sequence"/>
</dbReference>
<dbReference type="AlphaFoldDB" id="A0A3M7RU59"/>
<reference evidence="1 2" key="1">
    <citation type="journal article" date="2018" name="Sci. Rep.">
        <title>Genomic signatures of local adaptation to the degree of environmental predictability in rotifers.</title>
        <authorList>
            <person name="Franch-Gras L."/>
            <person name="Hahn C."/>
            <person name="Garcia-Roger E.M."/>
            <person name="Carmona M.J."/>
            <person name="Serra M."/>
            <person name="Gomez A."/>
        </authorList>
    </citation>
    <scope>NUCLEOTIDE SEQUENCE [LARGE SCALE GENOMIC DNA]</scope>
    <source>
        <strain evidence="1">HYR1</strain>
    </source>
</reference>
<dbReference type="EMBL" id="REGN01002611">
    <property type="protein sequence ID" value="RNA27032.1"/>
    <property type="molecule type" value="Genomic_DNA"/>
</dbReference>
<protein>
    <submittedName>
        <fullName evidence="1">Uncharacterized protein</fullName>
    </submittedName>
</protein>
<sequence>MTSSKIVNTLITSDSDIIELKTFTMIDKIKEEICHFKLSIIRAFRENEESYSNCSFDPQIEYSVNDKVKIRSSVIIQGVGYEKLVRK</sequence>
<evidence type="ECO:0000313" key="2">
    <source>
        <dbReference type="Proteomes" id="UP000276133"/>
    </source>
</evidence>
<organism evidence="1 2">
    <name type="scientific">Brachionus plicatilis</name>
    <name type="common">Marine rotifer</name>
    <name type="synonym">Brachionus muelleri</name>
    <dbReference type="NCBI Taxonomy" id="10195"/>
    <lineage>
        <taxon>Eukaryota</taxon>
        <taxon>Metazoa</taxon>
        <taxon>Spiralia</taxon>
        <taxon>Gnathifera</taxon>
        <taxon>Rotifera</taxon>
        <taxon>Eurotatoria</taxon>
        <taxon>Monogononta</taxon>
        <taxon>Pseudotrocha</taxon>
        <taxon>Ploima</taxon>
        <taxon>Brachionidae</taxon>
        <taxon>Brachionus</taxon>
    </lineage>
</organism>
<evidence type="ECO:0000313" key="1">
    <source>
        <dbReference type="EMBL" id="RNA27032.1"/>
    </source>
</evidence>
<comment type="caution">
    <text evidence="1">The sequence shown here is derived from an EMBL/GenBank/DDBJ whole genome shotgun (WGS) entry which is preliminary data.</text>
</comment>
<name>A0A3M7RU59_BRAPC</name>
<keyword evidence="2" id="KW-1185">Reference proteome</keyword>
<gene>
    <name evidence="1" type="ORF">BpHYR1_025260</name>
</gene>
<proteinExistence type="predicted"/>